<dbReference type="Pfam" id="PF02136">
    <property type="entry name" value="NTF2"/>
    <property type="match status" value="1"/>
</dbReference>
<keyword evidence="2" id="KW-0813">Transport</keyword>
<comment type="caution">
    <text evidence="4">The sequence shown here is derived from an EMBL/GenBank/DDBJ whole genome shotgun (WGS) entry which is preliminary data.</text>
</comment>
<dbReference type="InterPro" id="IPR045875">
    <property type="entry name" value="NTF2"/>
</dbReference>
<dbReference type="Proteomes" id="UP001497623">
    <property type="component" value="Unassembled WGS sequence"/>
</dbReference>
<proteinExistence type="predicted"/>
<dbReference type="InterPro" id="IPR018222">
    <property type="entry name" value="Nuclear_transport_factor_2_euk"/>
</dbReference>
<dbReference type="SUPFAM" id="SSF54427">
    <property type="entry name" value="NTF2-like"/>
    <property type="match status" value="1"/>
</dbReference>
<reference evidence="4 5" key="1">
    <citation type="submission" date="2024-05" db="EMBL/GenBank/DDBJ databases">
        <authorList>
            <person name="Wallberg A."/>
        </authorList>
    </citation>
    <scope>NUCLEOTIDE SEQUENCE [LARGE SCALE GENOMIC DNA]</scope>
</reference>
<comment type="function">
    <text evidence="2">Has a role in nuclear-cytoplasmic transport of proteins and mRNAs.</text>
</comment>
<evidence type="ECO:0000256" key="1">
    <source>
        <dbReference type="ARBA" id="ARBA00022490"/>
    </source>
</evidence>
<accession>A0AAV2S299</accession>
<dbReference type="CDD" id="cd00780">
    <property type="entry name" value="NTF2"/>
    <property type="match status" value="1"/>
</dbReference>
<dbReference type="FunFam" id="3.10.450.50:FF:000005">
    <property type="entry name" value="Nuclear transport factor 2"/>
    <property type="match status" value="1"/>
</dbReference>
<dbReference type="GO" id="GO:0006606">
    <property type="term" value="P:protein import into nucleus"/>
    <property type="evidence" value="ECO:0007669"/>
    <property type="project" value="UniProtKB-ARBA"/>
</dbReference>
<sequence>MSGINPQFQAIGENFTKQYYAVFDGPREGRVTLKNYYHAELSLLTFEGAQVQGAENIIARINQLTFQKITRALTTVDCQPTFDGGVLINVLGQLKLDEDPVHGFSQTFILKPLNDTFFIQHDAFRLVIHNH</sequence>
<name>A0AAV2S299_MEGNR</name>
<dbReference type="InterPro" id="IPR032710">
    <property type="entry name" value="NTF2-like_dom_sf"/>
</dbReference>
<keyword evidence="1 2" id="KW-0963">Cytoplasm</keyword>
<dbReference type="Gene3D" id="3.10.450.50">
    <property type="match status" value="1"/>
</dbReference>
<evidence type="ECO:0000256" key="2">
    <source>
        <dbReference type="RuleBase" id="RU369002"/>
    </source>
</evidence>
<evidence type="ECO:0000313" key="4">
    <source>
        <dbReference type="EMBL" id="CAL4159406.1"/>
    </source>
</evidence>
<protein>
    <recommendedName>
        <fullName evidence="2">NTF2-related export protein</fullName>
    </recommendedName>
</protein>
<dbReference type="GO" id="GO:0005635">
    <property type="term" value="C:nuclear envelope"/>
    <property type="evidence" value="ECO:0007669"/>
    <property type="project" value="UniProtKB-ARBA"/>
</dbReference>
<keyword evidence="2" id="KW-0653">Protein transport</keyword>
<feature type="domain" description="NTF2" evidence="3">
    <location>
        <begin position="11"/>
        <end position="126"/>
    </location>
</feature>
<dbReference type="GO" id="GO:0051028">
    <property type="term" value="P:mRNA transport"/>
    <property type="evidence" value="ECO:0007669"/>
    <property type="project" value="UniProtKB-UniRule"/>
</dbReference>
<keyword evidence="2" id="KW-0539">Nucleus</keyword>
<keyword evidence="5" id="KW-1185">Reference proteome</keyword>
<gene>
    <name evidence="4" type="ORF">MNOR_LOCUS32271</name>
</gene>
<dbReference type="AlphaFoldDB" id="A0AAV2S299"/>
<dbReference type="InterPro" id="IPR002075">
    <property type="entry name" value="NTF2_dom"/>
</dbReference>
<evidence type="ECO:0000259" key="3">
    <source>
        <dbReference type="PROSITE" id="PS50177"/>
    </source>
</evidence>
<dbReference type="PANTHER" id="PTHR12612">
    <property type="entry name" value="NUCLEAR TRANSPORT FACTOR 2"/>
    <property type="match status" value="1"/>
</dbReference>
<dbReference type="PROSITE" id="PS50177">
    <property type="entry name" value="NTF2_DOMAIN"/>
    <property type="match status" value="1"/>
</dbReference>
<dbReference type="GO" id="GO:0005737">
    <property type="term" value="C:cytoplasm"/>
    <property type="evidence" value="ECO:0007669"/>
    <property type="project" value="UniProtKB-SubCell"/>
</dbReference>
<organism evidence="4 5">
    <name type="scientific">Meganyctiphanes norvegica</name>
    <name type="common">Northern krill</name>
    <name type="synonym">Thysanopoda norvegica</name>
    <dbReference type="NCBI Taxonomy" id="48144"/>
    <lineage>
        <taxon>Eukaryota</taxon>
        <taxon>Metazoa</taxon>
        <taxon>Ecdysozoa</taxon>
        <taxon>Arthropoda</taxon>
        <taxon>Crustacea</taxon>
        <taxon>Multicrustacea</taxon>
        <taxon>Malacostraca</taxon>
        <taxon>Eumalacostraca</taxon>
        <taxon>Eucarida</taxon>
        <taxon>Euphausiacea</taxon>
        <taxon>Euphausiidae</taxon>
        <taxon>Meganyctiphanes</taxon>
    </lineage>
</organism>
<dbReference type="EMBL" id="CAXKWB010043516">
    <property type="protein sequence ID" value="CAL4159406.1"/>
    <property type="molecule type" value="Genomic_DNA"/>
</dbReference>
<evidence type="ECO:0000313" key="5">
    <source>
        <dbReference type="Proteomes" id="UP001497623"/>
    </source>
</evidence>
<comment type="subcellular location">
    <subcellularLocation>
        <location evidence="2">Cytoplasm</location>
    </subcellularLocation>
    <subcellularLocation>
        <location evidence="2">Nucleus</location>
    </subcellularLocation>
</comment>